<evidence type="ECO:0000313" key="3">
    <source>
        <dbReference type="Proteomes" id="UP000290288"/>
    </source>
</evidence>
<feature type="compositionally biased region" description="Polar residues" evidence="1">
    <location>
        <begin position="485"/>
        <end position="499"/>
    </location>
</feature>
<feature type="region of interest" description="Disordered" evidence="1">
    <location>
        <begin position="130"/>
        <end position="158"/>
    </location>
</feature>
<evidence type="ECO:0000256" key="1">
    <source>
        <dbReference type="SAM" id="MobiDB-lite"/>
    </source>
</evidence>
<feature type="region of interest" description="Disordered" evidence="1">
    <location>
        <begin position="255"/>
        <end position="415"/>
    </location>
</feature>
<comment type="caution">
    <text evidence="2">The sequence shown here is derived from an EMBL/GenBank/DDBJ whole genome shotgun (WGS) entry which is preliminary data.</text>
</comment>
<feature type="region of interest" description="Disordered" evidence="1">
    <location>
        <begin position="862"/>
        <end position="886"/>
    </location>
</feature>
<gene>
    <name evidence="2" type="ORF">EST38_g2086</name>
</gene>
<evidence type="ECO:0000313" key="2">
    <source>
        <dbReference type="EMBL" id="RXW23765.1"/>
    </source>
</evidence>
<feature type="region of interest" description="Disordered" evidence="1">
    <location>
        <begin position="430"/>
        <end position="499"/>
    </location>
</feature>
<feature type="compositionally biased region" description="Low complexity" evidence="1">
    <location>
        <begin position="443"/>
        <end position="463"/>
    </location>
</feature>
<feature type="compositionally biased region" description="Polar residues" evidence="1">
    <location>
        <begin position="136"/>
        <end position="158"/>
    </location>
</feature>
<dbReference type="EMBL" id="SDEE01000033">
    <property type="protein sequence ID" value="RXW23765.1"/>
    <property type="molecule type" value="Genomic_DNA"/>
</dbReference>
<keyword evidence="3" id="KW-1185">Reference proteome</keyword>
<feature type="region of interest" description="Disordered" evidence="1">
    <location>
        <begin position="1"/>
        <end position="48"/>
    </location>
</feature>
<feature type="compositionally biased region" description="Polar residues" evidence="1">
    <location>
        <begin position="378"/>
        <end position="404"/>
    </location>
</feature>
<sequence length="1075" mass="111835">MSGNNSASGPQQDLSGPGTPGAGPSTSNVSNNNTTSPRRRNNIRRTGRSIYDVLENNVNRPYMTMEQYLQSCGSFSVEDRMVRNLDQLASVPFNDPALSAASVDDILGGLIGGAGPAGISASSATAASGEATQASIDSTSASAAGPSNENGGDQSSQEDVLDLPEFWADFERMSAEIFDWSSALADEPAQSTPGPSQPPVDVPLAAVASSSSESLQVTTAPSAPSTALDLVQDTHVQAPQSLQLLPAVQHNLDSFSTGMPGAPGFEGVDGGDVQPSTAAPQNPTSDATNSQPAQATNVPSQAPVPATVRSSSQVGYTSGTSKSVGKNVKPSTPQNALSTPAASATNNVQPRATPRGSAPHMSAPATANRNTPAPATAQSSSRVQNTSASARPTTGKSHQSTSNPARIPPIRGSPGALLATLQGLLAGSQAPRTANGINPAPQPAQTQATVANPQTQRRQPPQQSFGPQTANGTKNPQSVAARPQAMSTAGAPSNGSANFGMTRDVKAELIDAALLPTASTSSASRMPPPNSNVQLRQSSQPPRPQHPQATQQAAARPMGKSISSSAPTSSTGTTQSARPTAINQQSSSPTRDQLNAARAALVNLPPEKLMEFIAHLEAQVNGSQQPPQQFTGPQMANGGVKPALQMVQTAVVNSPRTQLQRQPSQQFFGSQANGVNSQAAMQLINGGGPYNSSSSMNSGIPGPSGSIMMPPNSQLQLPLNGRPQHPPQPLQRPGSFLAPGMAAPAMTQSFNGVVSPRPMSVRPNGPMGPPLMRPSPVMTNARHPSSMNYFVPHPAAPTMNHSFNGVPNGGFVQVSMGASPRMWQSPTMNHSFVGVPNRAPMPQRAVAGPSNYAPMRPSPLLNNAVAGPSNPTSLPRPSPRLHQQPAVPHGSWVLSNGAPHPQQLVRQGSILNSPFMPGVGMVNSFQAPGMASTMASPAGIFQQVPQVRQRPSIQPRAMHQRPRPVNAMLLPPAQDDSELREQELGFGFPADQYPQMNGADQLLNHGSEEYGWGTVQQQPAMPIQNLHQLPQRRHNPENGGLSQGSVATTSSGSTVKRRRDEEEEQDSEAEGSGSQ</sequence>
<dbReference type="OrthoDB" id="10578002at2759"/>
<name>A0A4Q2DXN9_9AGAR</name>
<feature type="compositionally biased region" description="Low complexity" evidence="1">
    <location>
        <begin position="536"/>
        <end position="576"/>
    </location>
</feature>
<feature type="compositionally biased region" description="Polar residues" evidence="1">
    <location>
        <begin position="274"/>
        <end position="300"/>
    </location>
</feature>
<feature type="compositionally biased region" description="Low complexity" evidence="1">
    <location>
        <begin position="1043"/>
        <end position="1054"/>
    </location>
</feature>
<feature type="compositionally biased region" description="Polar residues" evidence="1">
    <location>
        <begin position="308"/>
        <end position="350"/>
    </location>
</feature>
<dbReference type="Proteomes" id="UP000290288">
    <property type="component" value="Unassembled WGS sequence"/>
</dbReference>
<feature type="region of interest" description="Disordered" evidence="1">
    <location>
        <begin position="516"/>
        <end position="592"/>
    </location>
</feature>
<protein>
    <submittedName>
        <fullName evidence="2">Uncharacterized protein</fullName>
    </submittedName>
</protein>
<dbReference type="AlphaFoldDB" id="A0A4Q2DXN9"/>
<organism evidence="2 3">
    <name type="scientific">Candolleomyces aberdarensis</name>
    <dbReference type="NCBI Taxonomy" id="2316362"/>
    <lineage>
        <taxon>Eukaryota</taxon>
        <taxon>Fungi</taxon>
        <taxon>Dikarya</taxon>
        <taxon>Basidiomycota</taxon>
        <taxon>Agaricomycotina</taxon>
        <taxon>Agaricomycetes</taxon>
        <taxon>Agaricomycetidae</taxon>
        <taxon>Agaricales</taxon>
        <taxon>Agaricineae</taxon>
        <taxon>Psathyrellaceae</taxon>
        <taxon>Candolleomyces</taxon>
    </lineage>
</organism>
<reference evidence="2 3" key="1">
    <citation type="submission" date="2019-01" db="EMBL/GenBank/DDBJ databases">
        <title>Draft genome sequence of Psathyrella aberdarensis IHI B618.</title>
        <authorList>
            <person name="Buettner E."/>
            <person name="Kellner H."/>
        </authorList>
    </citation>
    <scope>NUCLEOTIDE SEQUENCE [LARGE SCALE GENOMIC DNA]</scope>
    <source>
        <strain evidence="2 3">IHI B618</strain>
    </source>
</reference>
<feature type="compositionally biased region" description="Polar residues" evidence="1">
    <location>
        <begin position="1"/>
        <end position="14"/>
    </location>
</feature>
<feature type="compositionally biased region" description="Basic residues" evidence="1">
    <location>
        <begin position="37"/>
        <end position="47"/>
    </location>
</feature>
<proteinExistence type="predicted"/>
<feature type="region of interest" description="Disordered" evidence="1">
    <location>
        <begin position="1025"/>
        <end position="1075"/>
    </location>
</feature>
<feature type="compositionally biased region" description="Polar residues" evidence="1">
    <location>
        <begin position="464"/>
        <end position="478"/>
    </location>
</feature>
<accession>A0A4Q2DXN9</accession>
<feature type="compositionally biased region" description="Low complexity" evidence="1">
    <location>
        <begin position="363"/>
        <end position="377"/>
    </location>
</feature>
<feature type="compositionally biased region" description="Polar residues" evidence="1">
    <location>
        <begin position="577"/>
        <end position="592"/>
    </location>
</feature>
<feature type="compositionally biased region" description="Low complexity" evidence="1">
    <location>
        <begin position="22"/>
        <end position="36"/>
    </location>
</feature>